<organism evidence="2">
    <name type="scientific">freshwater metagenome</name>
    <dbReference type="NCBI Taxonomy" id="449393"/>
    <lineage>
        <taxon>unclassified sequences</taxon>
        <taxon>metagenomes</taxon>
        <taxon>ecological metagenomes</taxon>
    </lineage>
</organism>
<protein>
    <submittedName>
        <fullName evidence="2">Unannotated protein</fullName>
    </submittedName>
</protein>
<dbReference type="EMBL" id="CAFBOL010000114">
    <property type="protein sequence ID" value="CAB5012158.1"/>
    <property type="molecule type" value="Genomic_DNA"/>
</dbReference>
<gene>
    <name evidence="2" type="ORF">UFOPK3931_02877</name>
</gene>
<name>A0A6J7Q3G1_9ZZZZ</name>
<evidence type="ECO:0000256" key="1">
    <source>
        <dbReference type="SAM" id="MobiDB-lite"/>
    </source>
</evidence>
<reference evidence="2" key="1">
    <citation type="submission" date="2020-05" db="EMBL/GenBank/DDBJ databases">
        <authorList>
            <person name="Chiriac C."/>
            <person name="Salcher M."/>
            <person name="Ghai R."/>
            <person name="Kavagutti S V."/>
        </authorList>
    </citation>
    <scope>NUCLEOTIDE SEQUENCE</scope>
</reference>
<accession>A0A6J7Q3G1</accession>
<proteinExistence type="predicted"/>
<dbReference type="Pfam" id="PF21863">
    <property type="entry name" value="HTH_67"/>
    <property type="match status" value="1"/>
</dbReference>
<evidence type="ECO:0000313" key="2">
    <source>
        <dbReference type="EMBL" id="CAB5012158.1"/>
    </source>
</evidence>
<sequence length="309" mass="32829">MVRNISSCSAGEGPMWRPTKSSVPSSSVRVGRVSMRPPRQFDLNRITEDPGSCHEQRYVPIMATPTSYLDSIRALTAPVGDLGGRWMLAPEVLEPSKTAGYRNGYLYYIVGRGGVLGDVEAAVVSSAFGFFAPSLMRKMWVEGVAVEGARAAAARYGAACAEFGRTRLAGFAGAARLCQLAERVAIGVDDSGLALFAGWRAERLPDDVEARSLFLLHVLRELRGSAHLLAVVASGLPPLHAVLATGGEENAIRFGWSPPFPIVTSADKAPAEELTDRVLAGLYAAVLSPEEAAELAELVRAAVAHIGAR</sequence>
<dbReference type="AlphaFoldDB" id="A0A6J7Q3G1"/>
<feature type="region of interest" description="Disordered" evidence="1">
    <location>
        <begin position="1"/>
        <end position="31"/>
    </location>
</feature>
<feature type="compositionally biased region" description="Low complexity" evidence="1">
    <location>
        <begin position="21"/>
        <end position="31"/>
    </location>
</feature>
<dbReference type="InterPro" id="IPR054058">
    <property type="entry name" value="HTH_67"/>
</dbReference>
<dbReference type="NCBIfam" id="NF047719">
    <property type="entry name" value="SCO6745_fam_HTH"/>
    <property type="match status" value="1"/>
</dbReference>